<name>A0AAN4ZGE8_9BILA</name>
<evidence type="ECO:0000256" key="1">
    <source>
        <dbReference type="SAM" id="SignalP"/>
    </source>
</evidence>
<proteinExistence type="predicted"/>
<dbReference type="EMBL" id="BTRK01000002">
    <property type="protein sequence ID" value="GMR39474.1"/>
    <property type="molecule type" value="Genomic_DNA"/>
</dbReference>
<accession>A0AAN4ZGE8</accession>
<dbReference type="PANTHER" id="PTHR35180">
    <property type="entry name" value="PROTEIN CBG06219"/>
    <property type="match status" value="1"/>
</dbReference>
<dbReference type="PANTHER" id="PTHR35180:SF7">
    <property type="entry name" value="SRCR DOMAIN-CONTAINING PROTEIN"/>
    <property type="match status" value="1"/>
</dbReference>
<feature type="non-terminal residue" evidence="2">
    <location>
        <position position="1"/>
    </location>
</feature>
<feature type="signal peptide" evidence="1">
    <location>
        <begin position="1"/>
        <end position="17"/>
    </location>
</feature>
<dbReference type="Proteomes" id="UP001328107">
    <property type="component" value="Unassembled WGS sequence"/>
</dbReference>
<feature type="non-terminal residue" evidence="2">
    <location>
        <position position="119"/>
    </location>
</feature>
<sequence length="119" mass="13128">LPLAFLTVAASVANAHACKWYGTAPLCGSNDCPTGTTEIFRLDKVFQVYKYTGKFGKDCFSGNKTMCCRNEVVAKDPKKYCQPMSGLPMSCSKNQIPLADQFFVDIIRHVFCCDKGVLL</sequence>
<dbReference type="AlphaFoldDB" id="A0AAN4ZGE8"/>
<organism evidence="2 3">
    <name type="scientific">Pristionchus mayeri</name>
    <dbReference type="NCBI Taxonomy" id="1317129"/>
    <lineage>
        <taxon>Eukaryota</taxon>
        <taxon>Metazoa</taxon>
        <taxon>Ecdysozoa</taxon>
        <taxon>Nematoda</taxon>
        <taxon>Chromadorea</taxon>
        <taxon>Rhabditida</taxon>
        <taxon>Rhabditina</taxon>
        <taxon>Diplogasteromorpha</taxon>
        <taxon>Diplogasteroidea</taxon>
        <taxon>Neodiplogasteridae</taxon>
        <taxon>Pristionchus</taxon>
    </lineage>
</organism>
<evidence type="ECO:0000313" key="2">
    <source>
        <dbReference type="EMBL" id="GMR39474.1"/>
    </source>
</evidence>
<evidence type="ECO:0000313" key="3">
    <source>
        <dbReference type="Proteomes" id="UP001328107"/>
    </source>
</evidence>
<keyword evidence="1" id="KW-0732">Signal</keyword>
<reference evidence="3" key="1">
    <citation type="submission" date="2022-10" db="EMBL/GenBank/DDBJ databases">
        <title>Genome assembly of Pristionchus species.</title>
        <authorList>
            <person name="Yoshida K."/>
            <person name="Sommer R.J."/>
        </authorList>
    </citation>
    <scope>NUCLEOTIDE SEQUENCE [LARGE SCALE GENOMIC DNA]</scope>
    <source>
        <strain evidence="3">RS5460</strain>
    </source>
</reference>
<keyword evidence="3" id="KW-1185">Reference proteome</keyword>
<feature type="chain" id="PRO_5042985734" evidence="1">
    <location>
        <begin position="18"/>
        <end position="119"/>
    </location>
</feature>
<comment type="caution">
    <text evidence="2">The sequence shown here is derived from an EMBL/GenBank/DDBJ whole genome shotgun (WGS) entry which is preliminary data.</text>
</comment>
<protein>
    <submittedName>
        <fullName evidence="2">Uncharacterized protein</fullName>
    </submittedName>
</protein>
<gene>
    <name evidence="2" type="ORF">PMAYCL1PPCAC_09669</name>
</gene>